<keyword evidence="5 6" id="KW-0012">Acyltransferase</keyword>
<evidence type="ECO:0000313" key="8">
    <source>
        <dbReference type="EMBL" id="MDQ0444725.1"/>
    </source>
</evidence>
<dbReference type="InterPro" id="IPR010137">
    <property type="entry name" value="Lipid_A_LpxA"/>
</dbReference>
<dbReference type="Pfam" id="PF13720">
    <property type="entry name" value="Acetyltransf_11"/>
    <property type="match status" value="1"/>
</dbReference>
<evidence type="ECO:0000256" key="2">
    <source>
        <dbReference type="ARBA" id="ARBA00022556"/>
    </source>
</evidence>
<dbReference type="RefSeq" id="WP_238250879.1">
    <property type="nucleotide sequence ID" value="NZ_BPQX01000045.1"/>
</dbReference>
<dbReference type="InterPro" id="IPR037157">
    <property type="entry name" value="Acetyltransf_C_sf"/>
</dbReference>
<dbReference type="CDD" id="cd03351">
    <property type="entry name" value="LbH_UDP-GlcNAc_AT"/>
    <property type="match status" value="1"/>
</dbReference>
<comment type="subunit">
    <text evidence="6">Homotrimer.</text>
</comment>
<dbReference type="Proteomes" id="UP001236369">
    <property type="component" value="Unassembled WGS sequence"/>
</dbReference>
<comment type="similarity">
    <text evidence="6">Belongs to the transferase hexapeptide repeat family. LpxA subfamily.</text>
</comment>
<evidence type="ECO:0000259" key="7">
    <source>
        <dbReference type="Pfam" id="PF13720"/>
    </source>
</evidence>
<accession>A0ABU0HQX2</accession>
<dbReference type="Pfam" id="PF00132">
    <property type="entry name" value="Hexapep"/>
    <property type="match status" value="2"/>
</dbReference>
<dbReference type="PIRSF" id="PIRSF000456">
    <property type="entry name" value="UDP-GlcNAc_acltr"/>
    <property type="match status" value="1"/>
</dbReference>
<dbReference type="NCBIfam" id="NF003657">
    <property type="entry name" value="PRK05289.1"/>
    <property type="match status" value="1"/>
</dbReference>
<dbReference type="InterPro" id="IPR011004">
    <property type="entry name" value="Trimer_LpxA-like_sf"/>
</dbReference>
<keyword evidence="1 6" id="KW-0444">Lipid biosynthesis</keyword>
<protein>
    <recommendedName>
        <fullName evidence="6">Acyl-[acyl-carrier-protein]--UDP-N-acetylglucosamine O-acyltransferase</fullName>
        <shortName evidence="6">UDP-N-acetylglucosamine acyltransferase</shortName>
        <ecNumber evidence="6">2.3.1.129</ecNumber>
    </recommendedName>
</protein>
<reference evidence="8 9" key="1">
    <citation type="submission" date="2023-07" db="EMBL/GenBank/DDBJ databases">
        <title>Genomic Encyclopedia of Type Strains, Phase IV (KMG-IV): sequencing the most valuable type-strain genomes for metagenomic binning, comparative biology and taxonomic classification.</title>
        <authorList>
            <person name="Goeker M."/>
        </authorList>
    </citation>
    <scope>NUCLEOTIDE SEQUENCE [LARGE SCALE GENOMIC DNA]</scope>
    <source>
        <strain evidence="8 9">DSM 19562</strain>
    </source>
</reference>
<comment type="subcellular location">
    <subcellularLocation>
        <location evidence="6">Cytoplasm</location>
    </subcellularLocation>
</comment>
<dbReference type="PANTHER" id="PTHR43480:SF1">
    <property type="entry name" value="ACYL-[ACYL-CARRIER-PROTEIN]--UDP-N-ACETYLGLUCOSAMINE O-ACYLTRANSFERASE, MITOCHONDRIAL-RELATED"/>
    <property type="match status" value="1"/>
</dbReference>
<evidence type="ECO:0000256" key="4">
    <source>
        <dbReference type="ARBA" id="ARBA00023098"/>
    </source>
</evidence>
<dbReference type="Gene3D" id="2.160.10.10">
    <property type="entry name" value="Hexapeptide repeat proteins"/>
    <property type="match status" value="1"/>
</dbReference>
<sequence length="272" mass="28649">MSTPGIHPSAVIEDGAVIGDGVRVGPFCHVGPDVVLGEACELVSHVVVAGRTRVGARTRIFPFASIGHPPQDLKYRGEPSTLTIGEDCLIREGVTMNPGTAGGGLETVIGDHCAFLANSHVGHDCRVGSHVVFSNNVMLAGHCSVGDYAILGGGAAVIQFARVGAHAFVGGLSGLENDCIPYGMVLGNRAYLSGLNIVGLQRRGFAREDIHTLRRAYRLLFAQEGTLMERVEDVSTTFESHTAVREILEFIRAGGKRSICTPREAPIPVGGA</sequence>
<dbReference type="HAMAP" id="MF_00387">
    <property type="entry name" value="LpxA"/>
    <property type="match status" value="1"/>
</dbReference>
<dbReference type="PANTHER" id="PTHR43480">
    <property type="entry name" value="ACYL-[ACYL-CARRIER-PROTEIN]--UDP-N-ACETYLGLUCOSAMINE O-ACYLTRANSFERASE"/>
    <property type="match status" value="1"/>
</dbReference>
<keyword evidence="6" id="KW-0677">Repeat</keyword>
<dbReference type="GO" id="GO:0008780">
    <property type="term" value="F:acyl-[acyl-carrier-protein]-UDP-N-acetylglucosamine O-acyltransferase activity"/>
    <property type="evidence" value="ECO:0007669"/>
    <property type="project" value="UniProtKB-EC"/>
</dbReference>
<keyword evidence="6" id="KW-0963">Cytoplasm</keyword>
<dbReference type="InterPro" id="IPR001451">
    <property type="entry name" value="Hexapep"/>
</dbReference>
<evidence type="ECO:0000313" key="9">
    <source>
        <dbReference type="Proteomes" id="UP001236369"/>
    </source>
</evidence>
<evidence type="ECO:0000256" key="6">
    <source>
        <dbReference type="HAMAP-Rule" id="MF_00387"/>
    </source>
</evidence>
<dbReference type="InterPro" id="IPR029098">
    <property type="entry name" value="Acetyltransf_C"/>
</dbReference>
<feature type="domain" description="UDP N-acetylglucosamine O-acyltransferase C-terminal" evidence="7">
    <location>
        <begin position="178"/>
        <end position="260"/>
    </location>
</feature>
<keyword evidence="3 6" id="KW-0808">Transferase</keyword>
<comment type="pathway">
    <text evidence="6">Glycolipid biosynthesis; lipid IV(A) biosynthesis; lipid IV(A) from (3R)-3-hydroxytetradecanoyl-[acyl-carrier-protein] and UDP-N-acetyl-alpha-D-glucosamine: step 1/6.</text>
</comment>
<gene>
    <name evidence="6" type="primary">lpxA</name>
    <name evidence="8" type="ORF">QO016_004247</name>
</gene>
<evidence type="ECO:0000256" key="5">
    <source>
        <dbReference type="ARBA" id="ARBA00023315"/>
    </source>
</evidence>
<comment type="caution">
    <text evidence="8">The sequence shown here is derived from an EMBL/GenBank/DDBJ whole genome shotgun (WGS) entry which is preliminary data.</text>
</comment>
<organism evidence="8 9">
    <name type="scientific">Methylobacterium persicinum</name>
    <dbReference type="NCBI Taxonomy" id="374426"/>
    <lineage>
        <taxon>Bacteria</taxon>
        <taxon>Pseudomonadati</taxon>
        <taxon>Pseudomonadota</taxon>
        <taxon>Alphaproteobacteria</taxon>
        <taxon>Hyphomicrobiales</taxon>
        <taxon>Methylobacteriaceae</taxon>
        <taxon>Methylobacterium</taxon>
    </lineage>
</organism>
<name>A0ABU0HQX2_9HYPH</name>
<keyword evidence="4 6" id="KW-0443">Lipid metabolism</keyword>
<dbReference type="SUPFAM" id="SSF51161">
    <property type="entry name" value="Trimeric LpxA-like enzymes"/>
    <property type="match status" value="1"/>
</dbReference>
<keyword evidence="2 6" id="KW-0441">Lipid A biosynthesis</keyword>
<evidence type="ECO:0000256" key="3">
    <source>
        <dbReference type="ARBA" id="ARBA00022679"/>
    </source>
</evidence>
<dbReference type="Gene3D" id="1.20.1180.10">
    <property type="entry name" value="Udp N-acetylglucosamine O-acyltransferase, C-terminal domain"/>
    <property type="match status" value="1"/>
</dbReference>
<comment type="function">
    <text evidence="6">Involved in the biosynthesis of lipid A, a phosphorylated glycolipid that anchors the lipopolysaccharide to the outer membrane of the cell.</text>
</comment>
<comment type="catalytic activity">
    <reaction evidence="6">
        <text>a (3R)-hydroxyacyl-[ACP] + UDP-N-acetyl-alpha-D-glucosamine = a UDP-3-O-[(3R)-3-hydroxyacyl]-N-acetyl-alpha-D-glucosamine + holo-[ACP]</text>
        <dbReference type="Rhea" id="RHEA:67812"/>
        <dbReference type="Rhea" id="RHEA-COMP:9685"/>
        <dbReference type="Rhea" id="RHEA-COMP:9945"/>
        <dbReference type="ChEBI" id="CHEBI:57705"/>
        <dbReference type="ChEBI" id="CHEBI:64479"/>
        <dbReference type="ChEBI" id="CHEBI:78827"/>
        <dbReference type="ChEBI" id="CHEBI:173225"/>
        <dbReference type="EC" id="2.3.1.129"/>
    </reaction>
</comment>
<keyword evidence="9" id="KW-1185">Reference proteome</keyword>
<evidence type="ECO:0000256" key="1">
    <source>
        <dbReference type="ARBA" id="ARBA00022516"/>
    </source>
</evidence>
<dbReference type="EMBL" id="JAUSVV010000015">
    <property type="protein sequence ID" value="MDQ0444725.1"/>
    <property type="molecule type" value="Genomic_DNA"/>
</dbReference>
<dbReference type="NCBIfam" id="TIGR01852">
    <property type="entry name" value="lipid_A_lpxA"/>
    <property type="match status" value="1"/>
</dbReference>
<proteinExistence type="inferred from homology"/>
<dbReference type="EC" id="2.3.1.129" evidence="6"/>